<reference evidence="1 2" key="1">
    <citation type="submission" date="2018-01" db="EMBL/GenBank/DDBJ databases">
        <title>Helicobacter pylori genome-wide association study shows promise for predicting gastric cancer risk.</title>
        <authorList>
            <person name="Berthenet E."/>
            <person name="Yahara K."/>
            <person name="Thorell K."/>
            <person name="Pascoe B."/>
            <person name="Meric G."/>
            <person name="Mikhail J.M."/>
            <person name="Engstrand L."/>
            <person name="Enroth H."/>
            <person name="Burette A."/>
            <person name="Megraud F."/>
            <person name="Atherton J."/>
            <person name="Smith S."/>
            <person name="Wilkinson T.S."/>
            <person name="Hitchings M.D."/>
            <person name="Falush D."/>
            <person name="Sheppard S.K."/>
        </authorList>
    </citation>
    <scope>NUCLEOTIDE SEQUENCE [LARGE SCALE GENOMIC DNA]</scope>
    <source>
        <strain evidence="1 2">GIL237</strain>
    </source>
</reference>
<accession>A0A2T6VP71</accession>
<dbReference type="EMBL" id="QBQT01000162">
    <property type="protein sequence ID" value="PUD79677.1"/>
    <property type="molecule type" value="Genomic_DNA"/>
</dbReference>
<comment type="caution">
    <text evidence="1">The sequence shown here is derived from an EMBL/GenBank/DDBJ whole genome shotgun (WGS) entry which is preliminary data.</text>
</comment>
<dbReference type="Proteomes" id="UP000244700">
    <property type="component" value="Unassembled WGS sequence"/>
</dbReference>
<name>A0A2T6VP71_HELPX</name>
<organism evidence="1 2">
    <name type="scientific">Helicobacter pylori</name>
    <name type="common">Campylobacter pylori</name>
    <dbReference type="NCBI Taxonomy" id="210"/>
    <lineage>
        <taxon>Bacteria</taxon>
        <taxon>Pseudomonadati</taxon>
        <taxon>Campylobacterota</taxon>
        <taxon>Epsilonproteobacteria</taxon>
        <taxon>Campylobacterales</taxon>
        <taxon>Helicobacteraceae</taxon>
        <taxon>Helicobacter</taxon>
    </lineage>
</organism>
<protein>
    <submittedName>
        <fullName evidence="1">Uncharacterized protein</fullName>
    </submittedName>
</protein>
<dbReference type="AlphaFoldDB" id="A0A2T6VP71"/>
<evidence type="ECO:0000313" key="1">
    <source>
        <dbReference type="EMBL" id="PUD79677.1"/>
    </source>
</evidence>
<proteinExistence type="predicted"/>
<evidence type="ECO:0000313" key="2">
    <source>
        <dbReference type="Proteomes" id="UP000244700"/>
    </source>
</evidence>
<gene>
    <name evidence="1" type="ORF">C2R72_03000</name>
</gene>
<sequence>MLANDFMVKKLKSKELHGLLCNKLSKRVDRFGYRVIGVGVDKETNGVVVQLNKETMVRLNSKTALANDGDLMADIFDEFNELKANKEPQKPNSIYYGYGSSYKIIDVLNDKDGDFINCRLFIVKKLGVGECLGFYAPPVIDNNNTTLADLLENGEPTIYYEANSANIRRFLDRGPYNIEWLMRKYLGVGFRNCKIERIQGTEFVIKFRYKKWGSMIDREVKMQFPKYLKDSKREAVKITSRVFYELSKGPLFGNLLGKDPIWAILMRKENNNK</sequence>